<gene>
    <name evidence="2" type="ORF">DFR37_11648</name>
</gene>
<dbReference type="InterPro" id="IPR057306">
    <property type="entry name" value="B-barrel_PelB_C"/>
</dbReference>
<sequence>MVIGLGIVVALATAYPRGDGLARSLSSQPASELSVAYLEASLRAQPSSPEYMNLLATQYVKLGRWQQAIQVADRLEQLAKDGKAREQALLIKVAATEQMTYEVSPDDPRRAERVARFTQVLEETSQYTWNVSAMKSFAEMARQIGAKEVMTDYYRKLAATDAGNSAPWLEKIGEVALAHQAYDDAALAYFSAYDASHTLDARRHYFIEALKALESGNLVDRACSEGAKRIDADLARDPQTLRYLLDLARQANRTDLVSRYARALIQVLPLSMATVHRASLMAAGPRASAVPIPLYQDALPRTRYLAQMVATQEKSPTAVKPTVEAHGVRTDTHAEYELVFTAFVESGQLDDAEQVARKALAAHMDPPVWTRRLAEVAQWNNHPDEALKYWQLYAQSSGSGQAWSNVLTLAPQLDDDQAYLVAWKHTEADSERNATDSEAGLNSLLGRYMQLGHWESAQRVVDGLKGKGTAKTQQKVLWLDTVVAEQLAYRFPPDNPGRGQGMTHYVDVLKQTTEYKWDIPAMTQLAKMAGQAGAESVKEHYYQALASTDVSNASKWQEQLGEAALGRQAYDEAAKAYFAAQDTASTLVDKRRNFIAGLKALVSGDQVGRASSEGEKRAGDLAKDPETLRYLINVARQASNRELMGLYARNLIKYADQSRHDINQYSGYADYAAYAAANHVALAKLDRLQLYKKLVRDNALLKATDQTGMRLVAQTEVKEGATDTATKSSDYDLAFQAFVESNQLNEAEKLARSALEHHLDPLIWTRRLAQIAQWNKHPDVALKYWLQFAKESGSDEAWENVLKLAPQLDNDQAYLAALIHAADRSPGNLPLQDKVVAAYERLGQPEAGMAYLNSRAKGAVRRPLLERYAALADRSGDDKIALQAYRKLLVAYPASSVYATHVASLEYQQGNMAEALAVLRDVRSKVGDDAEAAPYWRLYAELARQTQNDKDAEFAYKHLLATGQSDAPDLTAMTYFYQAHPIDAGRVAEMQFRKDSSSAALAFAMQYYTAADAWPRIHTLLASLTPEQQAQFHNSAALLAARAEYYLHTQRWDAALIDLRRAVLLPDADDETRITYLWALVDFGTDEELNKAVTKWRSIAKINSGYWGAFAAAELRIGHPARALVYLRQQRVQSGDDPLWLMSLADAEEASGNTSQAWDLRRKSWSILQHKATTGQLGDVSGLGVKLKKGDKGQRLNSADSLDLIAARVTLSQTFANGTYSRALLVDMLKQEGSKPGAAAVANSILADNPGLPTLNEVFATPSTKPVVGSIASKHLERERYINAVAKSTVMAWAVSGEYNDLGRAWLAREYANRLLRPADAEIALALASNDKETLARVLDSQQGRVSTTNRIAALVQTGRTSEGETVAFHAAQGAPDNDDLHATMVETLMRDRPYVGADVMGSWSTPLRYVQSSVAGGLKLTSRIGLNFEAVQRNQQTTDTDQLAWVPAHDREFNLTLSDKTIDRAMSLTVGNRNAVKSFYTGLLQGEFDRRGPLTTSFAVGINQFTDLTPQMQVGATKDLARVGMDWNPESRWFVQSAFEVNRYHAQDRAYMGRGYDLSGAIGYRVRSEFPDWNIRVVGSRGIYGVSNNVISSLGSLLPPGEIPSATEFMPQNYTQYGLMVGLGTDDRNTYSRPWRPFVDVGYVHDSNQGWGPQVNLGLSGPVLGNDHLRIFYVHESAARGSGQRVSQIGLSYRLFY</sequence>
<dbReference type="InterPro" id="IPR011990">
    <property type="entry name" value="TPR-like_helical_dom_sf"/>
</dbReference>
<dbReference type="Proteomes" id="UP000253628">
    <property type="component" value="Unassembled WGS sequence"/>
</dbReference>
<reference evidence="2 3" key="1">
    <citation type="submission" date="2018-06" db="EMBL/GenBank/DDBJ databases">
        <title>Genomic Encyclopedia of Type Strains, Phase IV (KMG-IV): sequencing the most valuable type-strain genomes for metagenomic binning, comparative biology and taxonomic classification.</title>
        <authorList>
            <person name="Goeker M."/>
        </authorList>
    </citation>
    <scope>NUCLEOTIDE SEQUENCE [LARGE SCALE GENOMIC DNA]</scope>
    <source>
        <strain evidence="2 3">DSM 25520</strain>
    </source>
</reference>
<accession>A0A366H241</accession>
<keyword evidence="3" id="KW-1185">Reference proteome</keyword>
<evidence type="ECO:0000313" key="3">
    <source>
        <dbReference type="Proteomes" id="UP000253628"/>
    </source>
</evidence>
<name>A0A366H241_9BURK</name>
<dbReference type="Pfam" id="PF24604">
    <property type="entry name" value="B-barrel_PelB_C"/>
    <property type="match status" value="1"/>
</dbReference>
<dbReference type="EMBL" id="QNRQ01000016">
    <property type="protein sequence ID" value="RBP35611.1"/>
    <property type="molecule type" value="Genomic_DNA"/>
</dbReference>
<evidence type="ECO:0000313" key="2">
    <source>
        <dbReference type="EMBL" id="RBP35611.1"/>
    </source>
</evidence>
<protein>
    <submittedName>
        <fullName evidence="2">Tetratricopeptide repeat protein</fullName>
    </submittedName>
</protein>
<proteinExistence type="predicted"/>
<dbReference type="Pfam" id="PF13429">
    <property type="entry name" value="TPR_15"/>
    <property type="match status" value="1"/>
</dbReference>
<evidence type="ECO:0000259" key="1">
    <source>
        <dbReference type="Pfam" id="PF24604"/>
    </source>
</evidence>
<organism evidence="2 3">
    <name type="scientific">Eoetvoesiella caeni</name>
    <dbReference type="NCBI Taxonomy" id="645616"/>
    <lineage>
        <taxon>Bacteria</taxon>
        <taxon>Pseudomonadati</taxon>
        <taxon>Pseudomonadota</taxon>
        <taxon>Betaproteobacteria</taxon>
        <taxon>Burkholderiales</taxon>
        <taxon>Alcaligenaceae</taxon>
        <taxon>Eoetvoesiella</taxon>
    </lineage>
</organism>
<comment type="caution">
    <text evidence="2">The sequence shown here is derived from an EMBL/GenBank/DDBJ whole genome shotgun (WGS) entry which is preliminary data.</text>
</comment>
<dbReference type="SUPFAM" id="SSF48452">
    <property type="entry name" value="TPR-like"/>
    <property type="match status" value="1"/>
</dbReference>
<dbReference type="Gene3D" id="1.25.40.10">
    <property type="entry name" value="Tetratricopeptide repeat domain"/>
    <property type="match status" value="2"/>
</dbReference>
<feature type="domain" description="PelB C-terminal" evidence="1">
    <location>
        <begin position="1406"/>
        <end position="1697"/>
    </location>
</feature>
<dbReference type="SUPFAM" id="SSF81901">
    <property type="entry name" value="HCP-like"/>
    <property type="match status" value="1"/>
</dbReference>